<dbReference type="InterPro" id="IPR028082">
    <property type="entry name" value="Peripla_BP_I"/>
</dbReference>
<evidence type="ECO:0000256" key="3">
    <source>
        <dbReference type="ARBA" id="ARBA00023163"/>
    </source>
</evidence>
<evidence type="ECO:0000313" key="6">
    <source>
        <dbReference type="Proteomes" id="UP000295626"/>
    </source>
</evidence>
<organism evidence="5 6">
    <name type="scientific">Micromonospora fluostatini</name>
    <dbReference type="NCBI Taxonomy" id="1629071"/>
    <lineage>
        <taxon>Bacteria</taxon>
        <taxon>Bacillati</taxon>
        <taxon>Actinomycetota</taxon>
        <taxon>Actinomycetes</taxon>
        <taxon>Micromonosporales</taxon>
        <taxon>Micromonosporaceae</taxon>
        <taxon>Micromonospora</taxon>
    </lineage>
</organism>
<evidence type="ECO:0000256" key="2">
    <source>
        <dbReference type="ARBA" id="ARBA00023125"/>
    </source>
</evidence>
<dbReference type="SUPFAM" id="SSF53822">
    <property type="entry name" value="Periplasmic binding protein-like I"/>
    <property type="match status" value="1"/>
</dbReference>
<feature type="non-terminal residue" evidence="5">
    <location>
        <position position="1"/>
    </location>
</feature>
<dbReference type="PANTHER" id="PTHR30146:SF153">
    <property type="entry name" value="LACTOSE OPERON REPRESSOR"/>
    <property type="match status" value="1"/>
</dbReference>
<dbReference type="PANTHER" id="PTHR30146">
    <property type="entry name" value="LACI-RELATED TRANSCRIPTIONAL REPRESSOR"/>
    <property type="match status" value="1"/>
</dbReference>
<keyword evidence="6" id="KW-1185">Reference proteome</keyword>
<evidence type="ECO:0000256" key="1">
    <source>
        <dbReference type="ARBA" id="ARBA00023015"/>
    </source>
</evidence>
<comment type="caution">
    <text evidence="5">The sequence shown here is derived from an EMBL/GenBank/DDBJ whole genome shotgun (WGS) entry which is preliminary data.</text>
</comment>
<dbReference type="Gene3D" id="3.40.50.2300">
    <property type="match status" value="1"/>
</dbReference>
<accession>A0ABY2DG77</accession>
<gene>
    <name evidence="5" type="ORF">E1091_16780</name>
</gene>
<reference evidence="5 6" key="1">
    <citation type="submission" date="2019-02" db="EMBL/GenBank/DDBJ databases">
        <title>Draft genome sequences of novel Actinobacteria.</title>
        <authorList>
            <person name="Sahin N."/>
            <person name="Ay H."/>
            <person name="Saygin H."/>
        </authorList>
    </citation>
    <scope>NUCLEOTIDE SEQUENCE [LARGE SCALE GENOMIC DNA]</scope>
    <source>
        <strain evidence="5 6">JCM 30529</strain>
    </source>
</reference>
<proteinExistence type="predicted"/>
<protein>
    <submittedName>
        <fullName evidence="5">LacI family transcriptional regulator</fullName>
    </submittedName>
</protein>
<dbReference type="InterPro" id="IPR046335">
    <property type="entry name" value="LacI/GalR-like_sensor"/>
</dbReference>
<evidence type="ECO:0000313" key="5">
    <source>
        <dbReference type="EMBL" id="TDB85664.1"/>
    </source>
</evidence>
<dbReference type="EMBL" id="SMKE01000765">
    <property type="protein sequence ID" value="TDB85664.1"/>
    <property type="molecule type" value="Genomic_DNA"/>
</dbReference>
<dbReference type="Proteomes" id="UP000295626">
    <property type="component" value="Unassembled WGS sequence"/>
</dbReference>
<keyword evidence="2" id="KW-0238">DNA-binding</keyword>
<feature type="domain" description="Transcriptional regulator LacI/GalR-like sensor" evidence="4">
    <location>
        <begin position="16"/>
        <end position="106"/>
    </location>
</feature>
<evidence type="ECO:0000259" key="4">
    <source>
        <dbReference type="Pfam" id="PF13377"/>
    </source>
</evidence>
<keyword evidence="1" id="KW-0805">Transcription regulation</keyword>
<name>A0ABY2DG77_9ACTN</name>
<sequence>EGARVAATKLVDRGATGVICASDVLALGTIRAVRRLGRTVPGDVSVVGFDDSAFMTCTDPPLTTVRQPIETMGQAAVDLLVTQIEGGGVLADELLFEPELVVRGSTAPSPRG</sequence>
<keyword evidence="3" id="KW-0804">Transcription</keyword>
<dbReference type="Pfam" id="PF13377">
    <property type="entry name" value="Peripla_BP_3"/>
    <property type="match status" value="1"/>
</dbReference>